<dbReference type="InterPro" id="IPR043129">
    <property type="entry name" value="ATPase_NBD"/>
</dbReference>
<dbReference type="SUPFAM" id="SSF53067">
    <property type="entry name" value="Actin-like ATPase domain"/>
    <property type="match status" value="1"/>
</dbReference>
<evidence type="ECO:0000313" key="4">
    <source>
        <dbReference type="EMBL" id="CAD7620328.1"/>
    </source>
</evidence>
<dbReference type="EMBL" id="CAJPIZ010000203">
    <property type="protein sequence ID" value="CAG2100758.1"/>
    <property type="molecule type" value="Genomic_DNA"/>
</dbReference>
<gene>
    <name evidence="4" type="ORF">OSB1V03_LOCUS818</name>
</gene>
<dbReference type="EMBL" id="OC854778">
    <property type="protein sequence ID" value="CAD7620328.1"/>
    <property type="molecule type" value="Genomic_DNA"/>
</dbReference>
<evidence type="ECO:0000313" key="5">
    <source>
        <dbReference type="Proteomes" id="UP000759131"/>
    </source>
</evidence>
<dbReference type="GO" id="GO:0140662">
    <property type="term" value="F:ATP-dependent protein folding chaperone"/>
    <property type="evidence" value="ECO:0007669"/>
    <property type="project" value="InterPro"/>
</dbReference>
<reference evidence="4" key="1">
    <citation type="submission" date="2020-11" db="EMBL/GenBank/DDBJ databases">
        <authorList>
            <person name="Tran Van P."/>
        </authorList>
    </citation>
    <scope>NUCLEOTIDE SEQUENCE</scope>
</reference>
<sequence length="385" mass="43649">MTELAEVAGRQHLQDLCNQYDLELERFIKLGAGGADTFDEFKSEAKLVGHRVLAEYLKGHQWARSILNTRDVTACFDELLADSKNVFQEQKYMERLAVDLLLNTVLYEYTDRMGISRAKIAYIRADRLKQMHNILVGDLIREYQDRRGHLTNNKFTQLITDLLDTAYCTVKDDNDKNMPTVPAIGIYVGTTNSSVAYYRPDTRQVVVFESDTGRQTTPTVVQYRVEDGETIVGDNACDNIMADPRQLVYSVKRLIGRKFSSREVRENRDNWPFRVVDMGQDEPGVEVQTRSDGQTEQFLPEEVLAQVVKKMKENAEGGVKLGGDGQEVVIENCVITVPASFNNTQREATREAATMAGLNVLRVMNEPTAAALAYQLNRFENLRSR</sequence>
<evidence type="ECO:0000256" key="1">
    <source>
        <dbReference type="ARBA" id="ARBA00007381"/>
    </source>
</evidence>
<dbReference type="Proteomes" id="UP000759131">
    <property type="component" value="Unassembled WGS sequence"/>
</dbReference>
<dbReference type="Pfam" id="PF00012">
    <property type="entry name" value="HSP70"/>
    <property type="match status" value="1"/>
</dbReference>
<dbReference type="GO" id="GO:0005524">
    <property type="term" value="F:ATP binding"/>
    <property type="evidence" value="ECO:0007669"/>
    <property type="project" value="UniProtKB-KW"/>
</dbReference>
<dbReference type="Gene3D" id="3.30.420.40">
    <property type="match status" value="1"/>
</dbReference>
<comment type="similarity">
    <text evidence="1">Belongs to the heat shock protein 70 family.</text>
</comment>
<organism evidence="4">
    <name type="scientific">Medioppia subpectinata</name>
    <dbReference type="NCBI Taxonomy" id="1979941"/>
    <lineage>
        <taxon>Eukaryota</taxon>
        <taxon>Metazoa</taxon>
        <taxon>Ecdysozoa</taxon>
        <taxon>Arthropoda</taxon>
        <taxon>Chelicerata</taxon>
        <taxon>Arachnida</taxon>
        <taxon>Acari</taxon>
        <taxon>Acariformes</taxon>
        <taxon>Sarcoptiformes</taxon>
        <taxon>Oribatida</taxon>
        <taxon>Brachypylina</taxon>
        <taxon>Oppioidea</taxon>
        <taxon>Oppiidae</taxon>
        <taxon>Medioppia</taxon>
    </lineage>
</organism>
<evidence type="ECO:0000256" key="3">
    <source>
        <dbReference type="ARBA" id="ARBA00022840"/>
    </source>
</evidence>
<keyword evidence="2" id="KW-0547">Nucleotide-binding</keyword>
<dbReference type="PRINTS" id="PR00301">
    <property type="entry name" value="HEATSHOCK70"/>
</dbReference>
<accession>A0A7R9KED0</accession>
<dbReference type="AlphaFoldDB" id="A0A7R9KED0"/>
<evidence type="ECO:0000256" key="2">
    <source>
        <dbReference type="ARBA" id="ARBA00022741"/>
    </source>
</evidence>
<keyword evidence="3" id="KW-0067">ATP-binding</keyword>
<proteinExistence type="inferred from homology"/>
<dbReference type="PANTHER" id="PTHR19375">
    <property type="entry name" value="HEAT SHOCK PROTEIN 70KDA"/>
    <property type="match status" value="1"/>
</dbReference>
<name>A0A7R9KED0_9ACAR</name>
<protein>
    <submittedName>
        <fullName evidence="4">Uncharacterized protein</fullName>
    </submittedName>
</protein>
<keyword evidence="5" id="KW-1185">Reference proteome</keyword>
<dbReference type="OrthoDB" id="2401965at2759"/>
<dbReference type="InterPro" id="IPR013126">
    <property type="entry name" value="Hsp_70_fam"/>
</dbReference>